<feature type="transmembrane region" description="Helical" evidence="11">
    <location>
        <begin position="78"/>
        <end position="96"/>
    </location>
</feature>
<keyword evidence="5 11" id="KW-0472">Membrane</keyword>
<dbReference type="OrthoDB" id="9909019at2759"/>
<dbReference type="EC" id="2.3.1.225" evidence="11"/>
<evidence type="ECO:0000259" key="12">
    <source>
        <dbReference type="Pfam" id="PF01529"/>
    </source>
</evidence>
<feature type="transmembrane region" description="Helical" evidence="11">
    <location>
        <begin position="260"/>
        <end position="282"/>
    </location>
</feature>
<dbReference type="InterPro" id="IPR039859">
    <property type="entry name" value="PFA4/ZDH16/20/ERF2-like"/>
</dbReference>
<keyword evidence="3 11" id="KW-0812">Transmembrane</keyword>
<evidence type="ECO:0000256" key="4">
    <source>
        <dbReference type="ARBA" id="ARBA00022989"/>
    </source>
</evidence>
<keyword evidence="7" id="KW-0449">Lipoprotein</keyword>
<sequence>MVTSSTRRHWSEASSRSGSADLDKTHLSWFKAFYKWIITIDGDPEVNKGKIYQSLPNVTNYMFFLGGRFRTVRCRSNLALFTGFNVVAPMVLFSIFETNKIWHSKDGYKLLVIFFYYFWAMCLSFFVRTAASDPGVLPRNIHLGQLQKNFQIPQEYYSTISLPAPQTIRGDIQAKIELKYCTSCRIWRPPRTSHCSTCEACILTHDHHCVWVNNCVGQRNYRYFIVFLVSAILSSTFLIVNCSIHIYHHRNHPSKVPVTILLLIYGGLVLIYPVILLTYHVLMTGRQQTTREFLRQEHTKNPLFTKIHRIEHNPFDKGNFTANMLSLILQPRGISMVCPQERHGEKDWRFISVADFHSFEKMGTSA</sequence>
<feature type="domain" description="Palmitoyltransferase DHHC" evidence="12">
    <location>
        <begin position="176"/>
        <end position="296"/>
    </location>
</feature>
<evidence type="ECO:0000256" key="10">
    <source>
        <dbReference type="ARBA" id="ARBA00048048"/>
    </source>
</evidence>
<name>A0A1Q3AB12_ZYGRO</name>
<comment type="subcellular location">
    <subcellularLocation>
        <location evidence="1">Endoplasmic reticulum membrane</location>
        <topology evidence="1">Multi-pass membrane protein</topology>
    </subcellularLocation>
</comment>
<feature type="transmembrane region" description="Helical" evidence="11">
    <location>
        <begin position="223"/>
        <end position="248"/>
    </location>
</feature>
<reference evidence="13 14" key="1">
    <citation type="submission" date="2016-08" db="EMBL/GenBank/DDBJ databases">
        <title>Draft genome sequence of allopolyploid Zygosaccharomyces rouxii.</title>
        <authorList>
            <person name="Watanabe J."/>
            <person name="Uehara K."/>
            <person name="Mogi Y."/>
            <person name="Tsukioka Y."/>
        </authorList>
    </citation>
    <scope>NUCLEOTIDE SEQUENCE [LARGE SCALE GENOMIC DNA]</scope>
    <source>
        <strain evidence="13 14">NBRC 110957</strain>
    </source>
</reference>
<keyword evidence="8 11" id="KW-0012">Acyltransferase</keyword>
<organism evidence="13 14">
    <name type="scientific">Zygosaccharomyces rouxii</name>
    <dbReference type="NCBI Taxonomy" id="4956"/>
    <lineage>
        <taxon>Eukaryota</taxon>
        <taxon>Fungi</taxon>
        <taxon>Dikarya</taxon>
        <taxon>Ascomycota</taxon>
        <taxon>Saccharomycotina</taxon>
        <taxon>Saccharomycetes</taxon>
        <taxon>Saccharomycetales</taxon>
        <taxon>Saccharomycetaceae</taxon>
        <taxon>Zygosaccharomyces</taxon>
    </lineage>
</organism>
<dbReference type="PANTHER" id="PTHR22883:SF43">
    <property type="entry name" value="PALMITOYLTRANSFERASE APP"/>
    <property type="match status" value="1"/>
</dbReference>
<comment type="similarity">
    <text evidence="9">Belongs to the DHHC palmitoyltransferase family. ERF2/ZDHHC9 subfamily.</text>
</comment>
<feature type="transmembrane region" description="Helical" evidence="11">
    <location>
        <begin position="108"/>
        <end position="127"/>
    </location>
</feature>
<dbReference type="PROSITE" id="PS50216">
    <property type="entry name" value="DHHC"/>
    <property type="match status" value="1"/>
</dbReference>
<evidence type="ECO:0000256" key="7">
    <source>
        <dbReference type="ARBA" id="ARBA00023288"/>
    </source>
</evidence>
<dbReference type="Proteomes" id="UP000187013">
    <property type="component" value="Unassembled WGS sequence"/>
</dbReference>
<evidence type="ECO:0000256" key="5">
    <source>
        <dbReference type="ARBA" id="ARBA00023136"/>
    </source>
</evidence>
<dbReference type="PANTHER" id="PTHR22883">
    <property type="entry name" value="ZINC FINGER DHHC DOMAIN CONTAINING PROTEIN"/>
    <property type="match status" value="1"/>
</dbReference>
<evidence type="ECO:0000256" key="9">
    <source>
        <dbReference type="ARBA" id="ARBA00023463"/>
    </source>
</evidence>
<dbReference type="AlphaFoldDB" id="A0A1Q3AB12"/>
<evidence type="ECO:0000256" key="11">
    <source>
        <dbReference type="RuleBase" id="RU079119"/>
    </source>
</evidence>
<evidence type="ECO:0000256" key="3">
    <source>
        <dbReference type="ARBA" id="ARBA00022692"/>
    </source>
</evidence>
<dbReference type="GO" id="GO:0019706">
    <property type="term" value="F:protein-cysteine S-palmitoyltransferase activity"/>
    <property type="evidence" value="ECO:0007669"/>
    <property type="project" value="UniProtKB-EC"/>
</dbReference>
<evidence type="ECO:0000256" key="6">
    <source>
        <dbReference type="ARBA" id="ARBA00023139"/>
    </source>
</evidence>
<comment type="catalytic activity">
    <reaction evidence="10 11">
        <text>L-cysteinyl-[protein] + hexadecanoyl-CoA = S-hexadecanoyl-L-cysteinyl-[protein] + CoA</text>
        <dbReference type="Rhea" id="RHEA:36683"/>
        <dbReference type="Rhea" id="RHEA-COMP:10131"/>
        <dbReference type="Rhea" id="RHEA-COMP:11032"/>
        <dbReference type="ChEBI" id="CHEBI:29950"/>
        <dbReference type="ChEBI" id="CHEBI:57287"/>
        <dbReference type="ChEBI" id="CHEBI:57379"/>
        <dbReference type="ChEBI" id="CHEBI:74151"/>
        <dbReference type="EC" id="2.3.1.225"/>
    </reaction>
</comment>
<dbReference type="GO" id="GO:0005794">
    <property type="term" value="C:Golgi apparatus"/>
    <property type="evidence" value="ECO:0007669"/>
    <property type="project" value="TreeGrafter"/>
</dbReference>
<gene>
    <name evidence="13" type="ORF">ZYGR_0AI01740</name>
</gene>
<protein>
    <recommendedName>
        <fullName evidence="11">Palmitoyltransferase</fullName>
        <ecNumber evidence="11">2.3.1.225</ecNumber>
    </recommendedName>
</protein>
<dbReference type="InterPro" id="IPR001594">
    <property type="entry name" value="Palmitoyltrfase_DHHC"/>
</dbReference>
<dbReference type="GO" id="GO:0005789">
    <property type="term" value="C:endoplasmic reticulum membrane"/>
    <property type="evidence" value="ECO:0007669"/>
    <property type="project" value="UniProtKB-SubCell"/>
</dbReference>
<keyword evidence="4 11" id="KW-1133">Transmembrane helix</keyword>
<keyword evidence="6" id="KW-0564">Palmitate</keyword>
<evidence type="ECO:0000313" key="13">
    <source>
        <dbReference type="EMBL" id="GAV52892.1"/>
    </source>
</evidence>
<dbReference type="EMBL" id="BDGX01000035">
    <property type="protein sequence ID" value="GAV52892.1"/>
    <property type="molecule type" value="Genomic_DNA"/>
</dbReference>
<evidence type="ECO:0000256" key="8">
    <source>
        <dbReference type="ARBA" id="ARBA00023315"/>
    </source>
</evidence>
<comment type="domain">
    <text evidence="11">The DHHC domain is required for palmitoyltransferase activity.</text>
</comment>
<dbReference type="GO" id="GO:0006612">
    <property type="term" value="P:protein targeting to membrane"/>
    <property type="evidence" value="ECO:0007669"/>
    <property type="project" value="TreeGrafter"/>
</dbReference>
<evidence type="ECO:0000256" key="2">
    <source>
        <dbReference type="ARBA" id="ARBA00022679"/>
    </source>
</evidence>
<comment type="caution">
    <text evidence="13">The sequence shown here is derived from an EMBL/GenBank/DDBJ whole genome shotgun (WGS) entry which is preliminary data.</text>
</comment>
<evidence type="ECO:0000313" key="14">
    <source>
        <dbReference type="Proteomes" id="UP000187013"/>
    </source>
</evidence>
<keyword evidence="2 11" id="KW-0808">Transferase</keyword>
<dbReference type="Pfam" id="PF01529">
    <property type="entry name" value="DHHC"/>
    <property type="match status" value="1"/>
</dbReference>
<evidence type="ECO:0000256" key="1">
    <source>
        <dbReference type="ARBA" id="ARBA00004477"/>
    </source>
</evidence>
<proteinExistence type="inferred from homology"/>
<accession>A0A1Q3AB12</accession>